<dbReference type="Gene3D" id="3.40.30.10">
    <property type="entry name" value="Glutaredoxin"/>
    <property type="match status" value="1"/>
</dbReference>
<dbReference type="OrthoDB" id="8794394at2"/>
<dbReference type="CDD" id="cd02976">
    <property type="entry name" value="NrdH"/>
    <property type="match status" value="1"/>
</dbReference>
<accession>Q3SG69</accession>
<gene>
    <name evidence="5" type="ordered locus">Tbd_2434</name>
</gene>
<name>Q3SG69_THIDA</name>
<feature type="domain" description="Glutaredoxin" evidence="3">
    <location>
        <begin position="85"/>
        <end position="133"/>
    </location>
</feature>
<dbReference type="SUPFAM" id="SSF52833">
    <property type="entry name" value="Thioredoxin-like"/>
    <property type="match status" value="1"/>
</dbReference>
<feature type="compositionally biased region" description="Pro residues" evidence="1">
    <location>
        <begin position="164"/>
        <end position="179"/>
    </location>
</feature>
<feature type="region of interest" description="Disordered" evidence="1">
    <location>
        <begin position="138"/>
        <end position="179"/>
    </location>
</feature>
<evidence type="ECO:0000256" key="2">
    <source>
        <dbReference type="SAM" id="SignalP"/>
    </source>
</evidence>
<dbReference type="HOGENOM" id="CLU_111602_0_0_4"/>
<dbReference type="Pfam" id="PF00462">
    <property type="entry name" value="Glutaredoxin"/>
    <property type="match status" value="1"/>
</dbReference>
<dbReference type="EMBL" id="CP000116">
    <property type="protein sequence ID" value="AAZ98387.1"/>
    <property type="molecule type" value="Genomic_DNA"/>
</dbReference>
<protein>
    <submittedName>
        <fullName evidence="5">Uncharacterized protein</fullName>
    </submittedName>
</protein>
<feature type="domain" description="DUF4124" evidence="4">
    <location>
        <begin position="12"/>
        <end position="47"/>
    </location>
</feature>
<dbReference type="STRING" id="292415.Tbd_2434"/>
<dbReference type="InterPro" id="IPR036249">
    <property type="entry name" value="Thioredoxin-like_sf"/>
</dbReference>
<dbReference type="InterPro" id="IPR002109">
    <property type="entry name" value="Glutaredoxin"/>
</dbReference>
<reference evidence="5 6" key="1">
    <citation type="journal article" date="2006" name="J. Bacteriol.">
        <title>The genome sequence of the obligately chemolithoautotrophic, facultatively anaerobic bacterium Thiobacillus denitrificans.</title>
        <authorList>
            <person name="Beller H.R."/>
            <person name="Chain P.S."/>
            <person name="Letain T.E."/>
            <person name="Chakicherla A."/>
            <person name="Larimer F.W."/>
            <person name="Richardson P.M."/>
            <person name="Coleman M.A."/>
            <person name="Wood A.P."/>
            <person name="Kelly D.P."/>
        </authorList>
    </citation>
    <scope>NUCLEOTIDE SEQUENCE [LARGE SCALE GENOMIC DNA]</scope>
    <source>
        <strain evidence="5 6">ATCC 25259</strain>
    </source>
</reference>
<proteinExistence type="predicted"/>
<dbReference type="KEGG" id="tbd:Tbd_2434"/>
<organism evidence="5 6">
    <name type="scientific">Thiobacillus denitrificans (strain ATCC 25259 / T1)</name>
    <dbReference type="NCBI Taxonomy" id="292415"/>
    <lineage>
        <taxon>Bacteria</taxon>
        <taxon>Pseudomonadati</taxon>
        <taxon>Pseudomonadota</taxon>
        <taxon>Betaproteobacteria</taxon>
        <taxon>Nitrosomonadales</taxon>
        <taxon>Thiobacillaceae</taxon>
        <taxon>Thiobacillus</taxon>
    </lineage>
</organism>
<dbReference type="AlphaFoldDB" id="Q3SG69"/>
<dbReference type="Pfam" id="PF13511">
    <property type="entry name" value="DUF4124"/>
    <property type="match status" value="1"/>
</dbReference>
<dbReference type="InterPro" id="IPR025392">
    <property type="entry name" value="DUF4124"/>
</dbReference>
<dbReference type="RefSeq" id="WP_011312946.1">
    <property type="nucleotide sequence ID" value="NC_007404.1"/>
</dbReference>
<feature type="signal peptide" evidence="2">
    <location>
        <begin position="1"/>
        <end position="21"/>
    </location>
</feature>
<evidence type="ECO:0000256" key="1">
    <source>
        <dbReference type="SAM" id="MobiDB-lite"/>
    </source>
</evidence>
<evidence type="ECO:0000259" key="3">
    <source>
        <dbReference type="Pfam" id="PF00462"/>
    </source>
</evidence>
<evidence type="ECO:0000313" key="6">
    <source>
        <dbReference type="Proteomes" id="UP000008291"/>
    </source>
</evidence>
<dbReference type="eggNOG" id="COG0695">
    <property type="taxonomic scope" value="Bacteria"/>
</dbReference>
<keyword evidence="2" id="KW-0732">Signal</keyword>
<dbReference type="Proteomes" id="UP000008291">
    <property type="component" value="Chromosome"/>
</dbReference>
<feature type="chain" id="PRO_5004228832" evidence="2">
    <location>
        <begin position="22"/>
        <end position="179"/>
    </location>
</feature>
<evidence type="ECO:0000259" key="4">
    <source>
        <dbReference type="Pfam" id="PF13511"/>
    </source>
</evidence>
<sequence>MKAGILALTAALVAGSAPLGAAGLYEWKDAQGRKVYSDLAPPIDARNAQQKRFTGSVVEGGESYATKTAREKHPITLYANACGIPCDQARQLLAERGVPFNSKDPQASPEGQAELQKLTGRLSVPVLVVGTERVDGFESGRWHTALDRAGYPSSAIPGRKLAPPAAPASEPTPAPAPGE</sequence>
<evidence type="ECO:0000313" key="5">
    <source>
        <dbReference type="EMBL" id="AAZ98387.1"/>
    </source>
</evidence>
<keyword evidence="6" id="KW-1185">Reference proteome</keyword>
<dbReference type="PROSITE" id="PS51354">
    <property type="entry name" value="GLUTAREDOXIN_2"/>
    <property type="match status" value="1"/>
</dbReference>